<keyword evidence="2" id="KW-1185">Reference proteome</keyword>
<organism evidence="1 2">
    <name type="scientific">Aeromonas phage AS-zj</name>
    <dbReference type="NCBI Taxonomy" id="2024208"/>
    <lineage>
        <taxon>Viruses</taxon>
        <taxon>Duplodnaviria</taxon>
        <taxon>Heunggongvirae</taxon>
        <taxon>Uroviricota</taxon>
        <taxon>Caudoviricetes</taxon>
        <taxon>Pantevenvirales</taxon>
        <taxon>Straboviridae</taxon>
        <taxon>Emmerichvirinae</taxon>
        <taxon>Ceceduovirus</taxon>
        <taxon>Ceceduovirus aszj</taxon>
    </lineage>
</organism>
<accession>A0A223LDC2</accession>
<dbReference type="KEGG" id="vg:55604692"/>
<reference evidence="1 2" key="1">
    <citation type="submission" date="2017-07" db="EMBL/GenBank/DDBJ databases">
        <title>In vitro design and evaluation of phage cocktails against multidrug-resistant Aeromonas salmonicida.</title>
        <authorList>
            <person name="Chen L."/>
            <person name="Yuan S."/>
            <person name="Ma Y."/>
        </authorList>
    </citation>
    <scope>NUCLEOTIDE SEQUENCE [LARGE SCALE GENOMIC DNA]</scope>
</reference>
<dbReference type="EMBL" id="MF448340">
    <property type="protein sequence ID" value="ASU00227.1"/>
    <property type="molecule type" value="Genomic_DNA"/>
</dbReference>
<name>A0A223LDC2_9CAUD</name>
<dbReference type="GeneID" id="55604692"/>
<dbReference type="Proteomes" id="UP000226092">
    <property type="component" value="Segment"/>
</dbReference>
<evidence type="ECO:0000313" key="1">
    <source>
        <dbReference type="EMBL" id="ASU00227.1"/>
    </source>
</evidence>
<dbReference type="RefSeq" id="YP_009834625.1">
    <property type="nucleotide sequence ID" value="NC_048673.1"/>
</dbReference>
<sequence length="1316" mass="140948">MADLKSSSTAGGGLVWTQTNLPFSPQDVKLFYNGNEVIDSVSNQSIGGDKTFTGTLTYKTPVNSNEVAIKGYVDNLDSTSVKSVTGTLPIVVTTGVSPRVSINNATQSAHGAMSKEDKTKLDGLPVRAVNRDGDTMTGNLMVNGQVEANRIKSNGQVEVYDSATNTYAQRLVASGSLLYFQGGKVDRDVTDQRIAFSGWYGTPLTQVRFNMAAGVNPQVSYGNTNYDIFHKGNLPSAEEVKAMAVYDRPPEDDCDKAIMPGNYGVFANTKNTPVAGGIGPSGSTLLVTRWGNGANAQIFFSYTENRVWVRRQYIGVWQPWAEMYTSLNKQPVGGMGLGVGDSPNAITVTGGVRDFNLIKTNGVFTVDGNWANGTDNTATATTHTGIVEVKQRSFDNLTVQKFSNWVTVGGFVEPREFTRVWINAVEGWQPWLPTGVWEQVNTYRTGILRHNNSTNDDSVYPYVSYTKEKYRDGVAAGIPYTIGEVSFRVGATNRYDPHSGDQLSRIIGQATNTTTTGEYEGTLFLASRYRKGSDGSTADTSTLRISRDVGAEFTHAGKKVQIETGNVNAEKFIVTTTGYALQYSGNANQGIYLDNRTIIGGGSSGVVIRPNGSGTVTGETVFNANGTISNNQVPTLAMHLTNKAYVDGVALGGFSSIITLRDTDNLNDIKTAGIYSQVANAKALTSLNYPVEKAGNLIVTTSAGVIQKYWVYNSSEVWSRAQYSSGAWKPWYRDYNEEFKPTSADVGALSLTGGTVTGDVRFNSGNTTRLTLGSGSDYYVERSPSGLTLASGTINPKVKVNNTDYDIYHTGNKPSAADVGTLTTTQINTELNKKLNLSGGIMTGAIRWDATDEYINAASNNIYLAAKTGTVYLESKNNPMVRIGSNDYTIYHTGNKPSAGDFNAYTKTETDNLLNTKLNLSGGTLTGAVTTATIKNAVMINNGASISFQDGANARFHILTEGNTFKLKHGDNADNQLLYVSPTVMELQTQLSARTAMFVSGADGTRVFGIGAQESNGINPYVYVRRSGDTGNIRVLTFDQGEIIANQDRIAAPTFRVINNAGLQFSPNSNRSGVTWGMGMDLSNGNLGIHRYQDGVWNLQPFMIGSNGVVTMSTGFNTTSGTMSGSLSVNGNIEVGGSVGVNSGYASIISNNNNRLEFHRPGFWATMIYMNTDGQLRFTSSNGAGGETKLRMSIDNNGNTGIAGSVNANGGVHDVGQRVYSPSNPIPDGVILRSVVNGGGNMDIGSYAMVTVKSNLGPQGPGTVLQGTQIAFSNAEGTNMVACNYGTWRLMGVSRANSQNGDGWGSWNVTLAQRIT</sequence>
<dbReference type="CDD" id="cd19958">
    <property type="entry name" value="pyocin_knob"/>
    <property type="match status" value="2"/>
</dbReference>
<evidence type="ECO:0000313" key="2">
    <source>
        <dbReference type="Proteomes" id="UP000226092"/>
    </source>
</evidence>
<proteinExistence type="predicted"/>
<protein>
    <submittedName>
        <fullName evidence="1">Hinge connector of long tail fiber distal connector</fullName>
    </submittedName>
</protein>